<proteinExistence type="predicted"/>
<gene>
    <name evidence="1" type="ORF">HMPREF0201_01898</name>
</gene>
<evidence type="ECO:0000313" key="1">
    <source>
        <dbReference type="EMBL" id="EPF17914.1"/>
    </source>
</evidence>
<accession>S3JXZ4</accession>
<dbReference type="HOGENOM" id="CLU_3286840_0_0_6"/>
<protein>
    <submittedName>
        <fullName evidence="1">Uncharacterized protein</fullName>
    </submittedName>
</protein>
<organism evidence="1 2">
    <name type="scientific">Cedecea davisae DSM 4568</name>
    <dbReference type="NCBI Taxonomy" id="566551"/>
    <lineage>
        <taxon>Bacteria</taxon>
        <taxon>Pseudomonadati</taxon>
        <taxon>Pseudomonadota</taxon>
        <taxon>Gammaproteobacteria</taxon>
        <taxon>Enterobacterales</taxon>
        <taxon>Enterobacteriaceae</taxon>
        <taxon>Cedecea</taxon>
    </lineage>
</organism>
<dbReference type="EMBL" id="ATDT01000010">
    <property type="protein sequence ID" value="EPF17914.1"/>
    <property type="molecule type" value="Genomic_DNA"/>
</dbReference>
<dbReference type="AlphaFoldDB" id="S3JXZ4"/>
<sequence>MNFSLVQSRGRVSTAALKSAFTHLRDLHILAVFFHRDAGG</sequence>
<evidence type="ECO:0000313" key="2">
    <source>
        <dbReference type="Proteomes" id="UP000014585"/>
    </source>
</evidence>
<comment type="caution">
    <text evidence="1">The sequence shown here is derived from an EMBL/GenBank/DDBJ whole genome shotgun (WGS) entry which is preliminary data.</text>
</comment>
<dbReference type="Proteomes" id="UP000014585">
    <property type="component" value="Unassembled WGS sequence"/>
</dbReference>
<reference evidence="1 2" key="1">
    <citation type="submission" date="2013-04" db="EMBL/GenBank/DDBJ databases">
        <authorList>
            <person name="Weinstock G."/>
            <person name="Sodergren E."/>
            <person name="Lobos E.A."/>
            <person name="Fulton L."/>
            <person name="Fulton R."/>
            <person name="Courtney L."/>
            <person name="Fronick C."/>
            <person name="O'Laughlin M."/>
            <person name="Godfrey J."/>
            <person name="Wilson R.M."/>
            <person name="Miner T."/>
            <person name="Farmer C."/>
            <person name="Delehaunty K."/>
            <person name="Cordes M."/>
            <person name="Minx P."/>
            <person name="Tomlinson C."/>
            <person name="Chen J."/>
            <person name="Wollam A."/>
            <person name="Pepin K.H."/>
            <person name="Palsikar V.B."/>
            <person name="Zhang X."/>
            <person name="Suruliraj S."/>
            <person name="Perna N.T."/>
            <person name="Plunkett G."/>
            <person name="Warren W."/>
            <person name="Mitreva M."/>
            <person name="Mardis E.R."/>
            <person name="Wilson R.K."/>
        </authorList>
    </citation>
    <scope>NUCLEOTIDE SEQUENCE [LARGE SCALE GENOMIC DNA]</scope>
    <source>
        <strain evidence="1 2">DSM 4568</strain>
    </source>
</reference>
<name>S3JXZ4_9ENTR</name>